<dbReference type="Proteomes" id="UP000178170">
    <property type="component" value="Unassembled WGS sequence"/>
</dbReference>
<name>A0A1G2QUN7_9BACT</name>
<dbReference type="GO" id="GO:0016787">
    <property type="term" value="F:hydrolase activity"/>
    <property type="evidence" value="ECO:0007669"/>
    <property type="project" value="UniProtKB-KW"/>
</dbReference>
<dbReference type="GO" id="GO:0110001">
    <property type="term" value="C:toxin-antitoxin complex"/>
    <property type="evidence" value="ECO:0007669"/>
    <property type="project" value="InterPro"/>
</dbReference>
<dbReference type="PANTHER" id="PTHR33397:SF3">
    <property type="entry name" value="MRNA NUCLEASE HEPT"/>
    <property type="match status" value="1"/>
</dbReference>
<accession>A0A1G2QUN7</accession>
<dbReference type="InterPro" id="IPR037038">
    <property type="entry name" value="HepT-like_sf"/>
</dbReference>
<gene>
    <name evidence="5" type="ORF">A2843_01820</name>
</gene>
<dbReference type="EMBL" id="MHTS01000018">
    <property type="protein sequence ID" value="OHA64276.1"/>
    <property type="molecule type" value="Genomic_DNA"/>
</dbReference>
<evidence type="ECO:0000256" key="1">
    <source>
        <dbReference type="ARBA" id="ARBA00022649"/>
    </source>
</evidence>
<comment type="caution">
    <text evidence="5">The sequence shown here is derived from an EMBL/GenBank/DDBJ whole genome shotgun (WGS) entry which is preliminary data.</text>
</comment>
<evidence type="ECO:0000256" key="4">
    <source>
        <dbReference type="ARBA" id="ARBA00024207"/>
    </source>
</evidence>
<dbReference type="PANTHER" id="PTHR33397">
    <property type="entry name" value="UPF0331 PROTEIN YUTE"/>
    <property type="match status" value="1"/>
</dbReference>
<dbReference type="NCBIfam" id="NF047751">
    <property type="entry name" value="HepT_toxin"/>
    <property type="match status" value="1"/>
</dbReference>
<protein>
    <recommendedName>
        <fullName evidence="7">DUF86 domain-containing protein</fullName>
    </recommendedName>
</protein>
<keyword evidence="3" id="KW-0378">Hydrolase</keyword>
<dbReference type="GO" id="GO:0004540">
    <property type="term" value="F:RNA nuclease activity"/>
    <property type="evidence" value="ECO:0007669"/>
    <property type="project" value="InterPro"/>
</dbReference>
<dbReference type="InterPro" id="IPR008201">
    <property type="entry name" value="HepT-like"/>
</dbReference>
<evidence type="ECO:0000256" key="3">
    <source>
        <dbReference type="ARBA" id="ARBA00022801"/>
    </source>
</evidence>
<sequence>MEKPELEKDVIVKRIDGIQGEVEELRKLAQIPFEEFQAGVGFKLAHYHLHRALEGVFHIAAHILSRTPGGQAVEYKEIARKLGEYGIVEKEFADTKLVEMARYRNRLVHFYAEITAEELHEILQKDLEDFGIFLSAIKKLL</sequence>
<proteinExistence type="inferred from homology"/>
<evidence type="ECO:0000256" key="2">
    <source>
        <dbReference type="ARBA" id="ARBA00022722"/>
    </source>
</evidence>
<dbReference type="Gene3D" id="1.20.120.580">
    <property type="entry name" value="bsu32300-like"/>
    <property type="match status" value="1"/>
</dbReference>
<comment type="similarity">
    <text evidence="4">Belongs to the HepT RNase toxin family.</text>
</comment>
<keyword evidence="2" id="KW-0540">Nuclease</keyword>
<evidence type="ECO:0000313" key="6">
    <source>
        <dbReference type="Proteomes" id="UP000178170"/>
    </source>
</evidence>
<organism evidence="5 6">
    <name type="scientific">Candidatus Wildermuthbacteria bacterium RIFCSPHIGHO2_01_FULL_48_27b</name>
    <dbReference type="NCBI Taxonomy" id="1802447"/>
    <lineage>
        <taxon>Bacteria</taxon>
        <taxon>Candidatus Wildermuthiibacteriota</taxon>
    </lineage>
</organism>
<evidence type="ECO:0008006" key="7">
    <source>
        <dbReference type="Google" id="ProtNLM"/>
    </source>
</evidence>
<evidence type="ECO:0000313" key="5">
    <source>
        <dbReference type="EMBL" id="OHA64276.1"/>
    </source>
</evidence>
<dbReference type="Pfam" id="PF01934">
    <property type="entry name" value="HepT-like"/>
    <property type="match status" value="1"/>
</dbReference>
<dbReference type="InterPro" id="IPR052379">
    <property type="entry name" value="Type_VII_TA_RNase"/>
</dbReference>
<keyword evidence="1" id="KW-1277">Toxin-antitoxin system</keyword>
<dbReference type="AlphaFoldDB" id="A0A1G2QUN7"/>
<reference evidence="5 6" key="1">
    <citation type="journal article" date="2016" name="Nat. Commun.">
        <title>Thousands of microbial genomes shed light on interconnected biogeochemical processes in an aquifer system.</title>
        <authorList>
            <person name="Anantharaman K."/>
            <person name="Brown C.T."/>
            <person name="Hug L.A."/>
            <person name="Sharon I."/>
            <person name="Castelle C.J."/>
            <person name="Probst A.J."/>
            <person name="Thomas B.C."/>
            <person name="Singh A."/>
            <person name="Wilkins M.J."/>
            <person name="Karaoz U."/>
            <person name="Brodie E.L."/>
            <person name="Williams K.H."/>
            <person name="Hubbard S.S."/>
            <person name="Banfield J.F."/>
        </authorList>
    </citation>
    <scope>NUCLEOTIDE SEQUENCE [LARGE SCALE GENOMIC DNA]</scope>
</reference>